<dbReference type="PANTHER" id="PTHR10903:SF62">
    <property type="entry name" value="GTPASE IMAP FAMILY MEMBER 4-LIKE-RELATED"/>
    <property type="match status" value="1"/>
</dbReference>
<dbReference type="InterPro" id="IPR027417">
    <property type="entry name" value="P-loop_NTPase"/>
</dbReference>
<evidence type="ECO:0000313" key="6">
    <source>
        <dbReference type="Proteomes" id="UP000314983"/>
    </source>
</evidence>
<comment type="similarity">
    <text evidence="1">Belongs to the TRAFAC class TrmE-Era-EngA-EngB-Septin-like GTPase superfamily. AIG1/Toc34/Toc159-like paraseptin GTPase family. IAN subfamily.</text>
</comment>
<reference evidence="5 6" key="1">
    <citation type="submission" date="2020-05" db="EMBL/GenBank/DDBJ databases">
        <title>Electrophorus electricus (electric eel) genome, fEleEle1, primary haplotype.</title>
        <authorList>
            <person name="Myers G."/>
            <person name="Meyer A."/>
            <person name="Fedrigo O."/>
            <person name="Formenti G."/>
            <person name="Rhie A."/>
            <person name="Tracey A."/>
            <person name="Sims Y."/>
            <person name="Jarvis E.D."/>
        </authorList>
    </citation>
    <scope>NUCLEOTIDE SEQUENCE [LARGE SCALE GENOMIC DNA]</scope>
</reference>
<dbReference type="PANTHER" id="PTHR10903">
    <property type="entry name" value="GTPASE, IMAP FAMILY MEMBER-RELATED"/>
    <property type="match status" value="1"/>
</dbReference>
<organism evidence="5 6">
    <name type="scientific">Electrophorus electricus</name>
    <name type="common">Electric eel</name>
    <name type="synonym">Gymnotus electricus</name>
    <dbReference type="NCBI Taxonomy" id="8005"/>
    <lineage>
        <taxon>Eukaryota</taxon>
        <taxon>Metazoa</taxon>
        <taxon>Chordata</taxon>
        <taxon>Craniata</taxon>
        <taxon>Vertebrata</taxon>
        <taxon>Euteleostomi</taxon>
        <taxon>Actinopterygii</taxon>
        <taxon>Neopterygii</taxon>
        <taxon>Teleostei</taxon>
        <taxon>Ostariophysi</taxon>
        <taxon>Gymnotiformes</taxon>
        <taxon>Gymnotoidei</taxon>
        <taxon>Gymnotidae</taxon>
        <taxon>Electrophorus</taxon>
    </lineage>
</organism>
<dbReference type="Gene3D" id="3.40.50.300">
    <property type="entry name" value="P-loop containing nucleotide triphosphate hydrolases"/>
    <property type="match status" value="1"/>
</dbReference>
<dbReference type="SUPFAM" id="SSF52540">
    <property type="entry name" value="P-loop containing nucleoside triphosphate hydrolases"/>
    <property type="match status" value="1"/>
</dbReference>
<reference evidence="5" key="2">
    <citation type="submission" date="2025-08" db="UniProtKB">
        <authorList>
            <consortium name="Ensembl"/>
        </authorList>
    </citation>
    <scope>IDENTIFICATION</scope>
</reference>
<evidence type="ECO:0000313" key="5">
    <source>
        <dbReference type="Ensembl" id="ENSEEEP00000052857.1"/>
    </source>
</evidence>
<evidence type="ECO:0000256" key="1">
    <source>
        <dbReference type="ARBA" id="ARBA00008535"/>
    </source>
</evidence>
<dbReference type="AlphaFoldDB" id="A0AAY5E8L8"/>
<keyword evidence="6" id="KW-1185">Reference proteome</keyword>
<protein>
    <recommendedName>
        <fullName evidence="4">AIG1-type G domain-containing protein</fullName>
    </recommendedName>
</protein>
<dbReference type="GO" id="GO:0005525">
    <property type="term" value="F:GTP binding"/>
    <property type="evidence" value="ECO:0007669"/>
    <property type="project" value="UniProtKB-KW"/>
</dbReference>
<dbReference type="Pfam" id="PF04548">
    <property type="entry name" value="AIG1"/>
    <property type="match status" value="1"/>
</dbReference>
<feature type="domain" description="AIG1-type G" evidence="4">
    <location>
        <begin position="11"/>
        <end position="219"/>
    </location>
</feature>
<accession>A0AAY5E8L8</accession>
<dbReference type="FunFam" id="3.40.50.300:FF:000366">
    <property type="entry name" value="GTPase, IMAP family member 2"/>
    <property type="match status" value="1"/>
</dbReference>
<dbReference type="GeneTree" id="ENSGT01150000286992"/>
<dbReference type="CDD" id="cd01852">
    <property type="entry name" value="AIG1"/>
    <property type="match status" value="1"/>
</dbReference>
<dbReference type="InterPro" id="IPR045058">
    <property type="entry name" value="GIMA/IAN/Toc"/>
</dbReference>
<dbReference type="InterPro" id="IPR006703">
    <property type="entry name" value="G_AIG1"/>
</dbReference>
<keyword evidence="3" id="KW-0342">GTP-binding</keyword>
<evidence type="ECO:0000259" key="4">
    <source>
        <dbReference type="PROSITE" id="PS51720"/>
    </source>
</evidence>
<sequence>MTFKEVKIGAMDERRIVLLGKTGDGKSSVGNVILGEKVFPTGCSPNSQTQKCSFKTKSITEKLITVIDTPGLFDTSLTSEELNSEILRCVTECAPGLHAFVIVLKVGRYTKHEIETVKKITESFGEDAVRYAMVLFTFGDQLIEGQTIEDFVKESRVLQQLVNKCGGRVHVIDNKYWNEQQDEYRSNRVQVEKLLNTIEEMVRENRGECYTNEMLQLVDKVIDAECKASCEEGKEVPDIKIVREQAKPRVHSNLLAKLVGTGTGALTGAFLGLGAGVLISASVPACTAGILGTSSAAGAIAGVISGNQGADGAETVDEAMKMAYKETVEGAIEVIDKIKELLS</sequence>
<reference evidence="5" key="3">
    <citation type="submission" date="2025-09" db="UniProtKB">
        <authorList>
            <consortium name="Ensembl"/>
        </authorList>
    </citation>
    <scope>IDENTIFICATION</scope>
</reference>
<evidence type="ECO:0000256" key="2">
    <source>
        <dbReference type="ARBA" id="ARBA00022741"/>
    </source>
</evidence>
<keyword evidence="2" id="KW-0547">Nucleotide-binding</keyword>
<proteinExistence type="inferred from homology"/>
<name>A0AAY5E8L8_ELEEL</name>
<dbReference type="Ensembl" id="ENSEEET00000063744.1">
    <property type="protein sequence ID" value="ENSEEEP00000052857.1"/>
    <property type="gene ID" value="ENSEEEG00000025446.1"/>
</dbReference>
<gene>
    <name evidence="5" type="primary">LOC118240135</name>
</gene>
<evidence type="ECO:0000256" key="3">
    <source>
        <dbReference type="ARBA" id="ARBA00023134"/>
    </source>
</evidence>
<dbReference type="Proteomes" id="UP000314983">
    <property type="component" value="Chromosome 19"/>
</dbReference>
<dbReference type="PROSITE" id="PS51720">
    <property type="entry name" value="G_AIG1"/>
    <property type="match status" value="1"/>
</dbReference>